<comment type="caution">
    <text evidence="17">The sequence shown here is derived from an EMBL/GenBank/DDBJ whole genome shotgun (WGS) entry which is preliminary data.</text>
</comment>
<keyword evidence="8" id="KW-0862">Zinc</keyword>
<dbReference type="Gene3D" id="3.30.980.10">
    <property type="entry name" value="Threonyl-trna Synthetase, Chain A, domain 2"/>
    <property type="match status" value="1"/>
</dbReference>
<gene>
    <name evidence="17" type="ORF">L9F63_014658</name>
</gene>
<dbReference type="HAMAP" id="MF_00036_B">
    <property type="entry name" value="Ala_tRNA_synth_B"/>
    <property type="match status" value="1"/>
</dbReference>
<dbReference type="GO" id="GO:0046872">
    <property type="term" value="F:metal ion binding"/>
    <property type="evidence" value="ECO:0007669"/>
    <property type="project" value="UniProtKB-KW"/>
</dbReference>
<dbReference type="Gene3D" id="2.40.30.130">
    <property type="match status" value="1"/>
</dbReference>
<dbReference type="SUPFAM" id="SSF55186">
    <property type="entry name" value="ThrRS/AlaRS common domain"/>
    <property type="match status" value="1"/>
</dbReference>
<evidence type="ECO:0000256" key="9">
    <source>
        <dbReference type="ARBA" id="ARBA00022840"/>
    </source>
</evidence>
<dbReference type="PROSITE" id="PS50860">
    <property type="entry name" value="AA_TRNA_LIGASE_II_ALA"/>
    <property type="match status" value="1"/>
</dbReference>
<evidence type="ECO:0000256" key="11">
    <source>
        <dbReference type="ARBA" id="ARBA00022917"/>
    </source>
</evidence>
<keyword evidence="6" id="KW-0479">Metal-binding</keyword>
<sequence>FKGIFLGNSRAPCPRAANSQKCIRVGGKHNDLDVVGTDGYHHTFFEMLGSWSFGDYFKREACQLAWQLLTQKYGLNPSRLYVTYFGGDSTLHLEPDLETRDIWREIGIPSDRILPFGTSDNFWEMGPTGPCGPCTEIHIDHVPTRHFAAEKVNKGHDDLTELWNLVFIQYNRSADGSLKELPCHHVDTGMGLERLVAVLQGKRSNYDTDLFHPLFQAIHMNSKHAPMYQGKFSYEDEENIDTSYRILADHARMITVALADGMFPDQNYKLRRVMRKAMLISERKFGVDKGLLTELSNYVAESLGEAYPEIGNNLKQIQLIIRHEEELLHSLRHGATENWQKIVASNPALQRLDNIEMPGLVSGYEELSTYVIDRTTDSNMLPAELIFKLYDTYGLEEGIITQLARIQGFDVDIEGFRNLLNVAKIRSKENFHYQTDGEQLLESLTILANSGVNSTDDTMKYEYRIENDRCLCPELECKVKAILVNGVLVPQVESSTDCSIILDHTNFYHEAGGQESDKGSLTTTNGSAFRVCNVMNIKGYCLHHGSVETNGGIICVGDTVFTQVDGEIRLGNMRNHTATHLLNAALRKILIVTCQKSSHVTQSNLVFDFSVYGETFTSNNLEQLEDLVKRCVGASVPVKRSTITADKMFSLENVTLVPGEVYPEQGIHIIEVTVGDNLTSREACCGTHVLNTGDIKDFCIVGVRTAGSGTRSLRAVTGDYAQASHIAGQEMNAQVERLVAQVEHFINSQSTAEQVESLDAKLQEVKQKIKNNSQTLPYLVSSRLLEKLDILARKLKENARGILRDALESEMHQLLNVDKQPSYVVHFLQCSSQMDSVPLQKATRLYPHIPILLVAYSEGVLKARCCVPKELVKENFSAELWMQSVLQVLKAKGAPPKGQDPHLVYNMKGKKIPAGNVNSLVNQALQEAVRYADQHLRQVLTQAREGNLALNY</sequence>
<dbReference type="InterPro" id="IPR018162">
    <property type="entry name" value="Ala-tRNA-ligase_IIc_anticod-bd"/>
</dbReference>
<dbReference type="SMART" id="SM00863">
    <property type="entry name" value="tRNA_SAD"/>
    <property type="match status" value="1"/>
</dbReference>
<keyword evidence="9" id="KW-0067">ATP-binding</keyword>
<evidence type="ECO:0000256" key="2">
    <source>
        <dbReference type="ARBA" id="ARBA00013168"/>
    </source>
</evidence>
<evidence type="ECO:0000256" key="15">
    <source>
        <dbReference type="SAM" id="Coils"/>
    </source>
</evidence>
<organism evidence="17 18">
    <name type="scientific">Diploptera punctata</name>
    <name type="common">Pacific beetle cockroach</name>
    <dbReference type="NCBI Taxonomy" id="6984"/>
    <lineage>
        <taxon>Eukaryota</taxon>
        <taxon>Metazoa</taxon>
        <taxon>Ecdysozoa</taxon>
        <taxon>Arthropoda</taxon>
        <taxon>Hexapoda</taxon>
        <taxon>Insecta</taxon>
        <taxon>Pterygota</taxon>
        <taxon>Neoptera</taxon>
        <taxon>Polyneoptera</taxon>
        <taxon>Dictyoptera</taxon>
        <taxon>Blattodea</taxon>
        <taxon>Blaberoidea</taxon>
        <taxon>Blaberidae</taxon>
        <taxon>Diplopterinae</taxon>
        <taxon>Diploptera</taxon>
    </lineage>
</organism>
<accession>A0AAD8A7L3</accession>
<keyword evidence="18" id="KW-1185">Reference proteome</keyword>
<dbReference type="InterPro" id="IPR002318">
    <property type="entry name" value="Ala-tRNA-lgiase_IIc"/>
</dbReference>
<dbReference type="Proteomes" id="UP001233999">
    <property type="component" value="Unassembled WGS sequence"/>
</dbReference>
<evidence type="ECO:0000256" key="14">
    <source>
        <dbReference type="ARBA" id="ARBA00048300"/>
    </source>
</evidence>
<dbReference type="InterPro" id="IPR045864">
    <property type="entry name" value="aa-tRNA-synth_II/BPL/LPL"/>
</dbReference>
<evidence type="ECO:0000256" key="6">
    <source>
        <dbReference type="ARBA" id="ARBA00022723"/>
    </source>
</evidence>
<evidence type="ECO:0000256" key="3">
    <source>
        <dbReference type="ARBA" id="ARBA00017959"/>
    </source>
</evidence>
<keyword evidence="10" id="KW-0694">RNA-binding</keyword>
<keyword evidence="15" id="KW-0175">Coiled coil</keyword>
<keyword evidence="4" id="KW-0820">tRNA-binding</keyword>
<dbReference type="EMBL" id="JASPKZ010003086">
    <property type="protein sequence ID" value="KAJ9593944.1"/>
    <property type="molecule type" value="Genomic_DNA"/>
</dbReference>
<dbReference type="InterPro" id="IPR018164">
    <property type="entry name" value="Ala-tRNA-synth_IIc_N"/>
</dbReference>
<dbReference type="EC" id="6.1.1.7" evidence="2"/>
<feature type="coiled-coil region" evidence="15">
    <location>
        <begin position="748"/>
        <end position="775"/>
    </location>
</feature>
<dbReference type="InterPro" id="IPR023033">
    <property type="entry name" value="Ala_tRNA_ligase_euk/bac"/>
</dbReference>
<dbReference type="InterPro" id="IPR009000">
    <property type="entry name" value="Transl_B-barrel_sf"/>
</dbReference>
<feature type="domain" description="Alanyl-transfer RNA synthetases family profile" evidence="16">
    <location>
        <begin position="1"/>
        <end position="721"/>
    </location>
</feature>
<evidence type="ECO:0000313" key="17">
    <source>
        <dbReference type="EMBL" id="KAJ9593944.1"/>
    </source>
</evidence>
<evidence type="ECO:0000256" key="13">
    <source>
        <dbReference type="ARBA" id="ARBA00032577"/>
    </source>
</evidence>
<dbReference type="GO" id="GO:0000049">
    <property type="term" value="F:tRNA binding"/>
    <property type="evidence" value="ECO:0007669"/>
    <property type="project" value="UniProtKB-KW"/>
</dbReference>
<keyword evidence="5" id="KW-0436">Ligase</keyword>
<dbReference type="PRINTS" id="PR00980">
    <property type="entry name" value="TRNASYNTHALA"/>
</dbReference>
<evidence type="ECO:0000256" key="1">
    <source>
        <dbReference type="ARBA" id="ARBA00008429"/>
    </source>
</evidence>
<dbReference type="PANTHER" id="PTHR11777:SF9">
    <property type="entry name" value="ALANINE--TRNA LIGASE, CYTOPLASMIC"/>
    <property type="match status" value="1"/>
</dbReference>
<dbReference type="InterPro" id="IPR018163">
    <property type="entry name" value="Thr/Ala-tRNA-synth_IIc_edit"/>
</dbReference>
<evidence type="ECO:0000256" key="12">
    <source>
        <dbReference type="ARBA" id="ARBA00023146"/>
    </source>
</evidence>
<dbReference type="FunFam" id="3.30.930.10:FF:000011">
    <property type="entry name" value="Alanine--tRNA ligase, cytoplasmic"/>
    <property type="match status" value="1"/>
</dbReference>
<dbReference type="Pfam" id="PF01411">
    <property type="entry name" value="tRNA-synt_2c"/>
    <property type="match status" value="2"/>
</dbReference>
<dbReference type="Pfam" id="PF07973">
    <property type="entry name" value="tRNA_SAD"/>
    <property type="match status" value="1"/>
</dbReference>
<dbReference type="GO" id="GO:0005739">
    <property type="term" value="C:mitochondrion"/>
    <property type="evidence" value="ECO:0007669"/>
    <property type="project" value="TreeGrafter"/>
</dbReference>
<dbReference type="FunFam" id="3.30.980.10:FF:000004">
    <property type="entry name" value="Alanine--tRNA ligase, cytoplasmic"/>
    <property type="match status" value="1"/>
</dbReference>
<dbReference type="GO" id="GO:0002161">
    <property type="term" value="F:aminoacyl-tRNA deacylase activity"/>
    <property type="evidence" value="ECO:0007669"/>
    <property type="project" value="TreeGrafter"/>
</dbReference>
<dbReference type="InterPro" id="IPR018165">
    <property type="entry name" value="Ala-tRNA-synth_IIc_core"/>
</dbReference>
<dbReference type="SUPFAM" id="SSF101353">
    <property type="entry name" value="Putative anticodon-binding domain of alanyl-tRNA synthetase (AlaRS)"/>
    <property type="match status" value="1"/>
</dbReference>
<evidence type="ECO:0000256" key="8">
    <source>
        <dbReference type="ARBA" id="ARBA00022833"/>
    </source>
</evidence>
<dbReference type="GO" id="GO:0006419">
    <property type="term" value="P:alanyl-tRNA aminoacylation"/>
    <property type="evidence" value="ECO:0007669"/>
    <property type="project" value="InterPro"/>
</dbReference>
<evidence type="ECO:0000313" key="18">
    <source>
        <dbReference type="Proteomes" id="UP001233999"/>
    </source>
</evidence>
<evidence type="ECO:0000259" key="16">
    <source>
        <dbReference type="PROSITE" id="PS50860"/>
    </source>
</evidence>
<keyword evidence="12" id="KW-0030">Aminoacyl-tRNA synthetase</keyword>
<dbReference type="PANTHER" id="PTHR11777">
    <property type="entry name" value="ALANYL-TRNA SYNTHETASE"/>
    <property type="match status" value="1"/>
</dbReference>
<keyword evidence="7" id="KW-0547">Nucleotide-binding</keyword>
<dbReference type="SUPFAM" id="SSF50447">
    <property type="entry name" value="Translation proteins"/>
    <property type="match status" value="1"/>
</dbReference>
<dbReference type="GO" id="GO:0004813">
    <property type="term" value="F:alanine-tRNA ligase activity"/>
    <property type="evidence" value="ECO:0007669"/>
    <property type="project" value="UniProtKB-EC"/>
</dbReference>
<comment type="catalytic activity">
    <reaction evidence="14">
        <text>tRNA(Ala) + L-alanine + ATP = L-alanyl-tRNA(Ala) + AMP + diphosphate</text>
        <dbReference type="Rhea" id="RHEA:12540"/>
        <dbReference type="Rhea" id="RHEA-COMP:9657"/>
        <dbReference type="Rhea" id="RHEA-COMP:9923"/>
        <dbReference type="ChEBI" id="CHEBI:30616"/>
        <dbReference type="ChEBI" id="CHEBI:33019"/>
        <dbReference type="ChEBI" id="CHEBI:57972"/>
        <dbReference type="ChEBI" id="CHEBI:78442"/>
        <dbReference type="ChEBI" id="CHEBI:78497"/>
        <dbReference type="ChEBI" id="CHEBI:456215"/>
        <dbReference type="EC" id="6.1.1.7"/>
    </reaction>
</comment>
<dbReference type="CDD" id="cd00673">
    <property type="entry name" value="AlaRS_core"/>
    <property type="match status" value="1"/>
</dbReference>
<evidence type="ECO:0000256" key="10">
    <source>
        <dbReference type="ARBA" id="ARBA00022884"/>
    </source>
</evidence>
<keyword evidence="11" id="KW-0648">Protein biosynthesis</keyword>
<dbReference type="GO" id="GO:0005524">
    <property type="term" value="F:ATP binding"/>
    <property type="evidence" value="ECO:0007669"/>
    <property type="project" value="UniProtKB-KW"/>
</dbReference>
<proteinExistence type="inferred from homology"/>
<dbReference type="AlphaFoldDB" id="A0AAD8A7L3"/>
<dbReference type="InterPro" id="IPR050058">
    <property type="entry name" value="Ala-tRNA_ligase"/>
</dbReference>
<evidence type="ECO:0000256" key="4">
    <source>
        <dbReference type="ARBA" id="ARBA00022555"/>
    </source>
</evidence>
<comment type="similarity">
    <text evidence="1">Belongs to the class-II aminoacyl-tRNA synthetase family. Alax-L subfamily.</text>
</comment>
<name>A0AAD8A7L3_DIPPU</name>
<dbReference type="InterPro" id="IPR012947">
    <property type="entry name" value="tRNA_SAD"/>
</dbReference>
<reference evidence="17" key="1">
    <citation type="journal article" date="2023" name="IScience">
        <title>Live-bearing cockroach genome reveals convergent evolutionary mechanisms linked to viviparity in insects and beyond.</title>
        <authorList>
            <person name="Fouks B."/>
            <person name="Harrison M.C."/>
            <person name="Mikhailova A.A."/>
            <person name="Marchal E."/>
            <person name="English S."/>
            <person name="Carruthers M."/>
            <person name="Jennings E.C."/>
            <person name="Chiamaka E.L."/>
            <person name="Frigard R.A."/>
            <person name="Pippel M."/>
            <person name="Attardo G.M."/>
            <person name="Benoit J.B."/>
            <person name="Bornberg-Bauer E."/>
            <person name="Tobe S.S."/>
        </authorList>
    </citation>
    <scope>NUCLEOTIDE SEQUENCE</scope>
    <source>
        <strain evidence="17">Stay&amp;Tobe</strain>
    </source>
</reference>
<dbReference type="Gene3D" id="3.30.930.10">
    <property type="entry name" value="Bira Bifunctional Protein, Domain 2"/>
    <property type="match status" value="1"/>
</dbReference>
<reference evidence="17" key="2">
    <citation type="submission" date="2023-05" db="EMBL/GenBank/DDBJ databases">
        <authorList>
            <person name="Fouks B."/>
        </authorList>
    </citation>
    <scope>NUCLEOTIDE SEQUENCE</scope>
    <source>
        <strain evidence="17">Stay&amp;Tobe</strain>
        <tissue evidence="17">Testes</tissue>
    </source>
</reference>
<feature type="non-terminal residue" evidence="17">
    <location>
        <position position="1"/>
    </location>
</feature>
<evidence type="ECO:0000256" key="5">
    <source>
        <dbReference type="ARBA" id="ARBA00022598"/>
    </source>
</evidence>
<protein>
    <recommendedName>
        <fullName evidence="3">Alanine--tRNA ligase</fullName>
        <ecNumber evidence="2">6.1.1.7</ecNumber>
    </recommendedName>
    <alternativeName>
        <fullName evidence="13">Alanyl-tRNA synthetase</fullName>
    </alternativeName>
</protein>
<dbReference type="SUPFAM" id="SSF55681">
    <property type="entry name" value="Class II aaRS and biotin synthetases"/>
    <property type="match status" value="1"/>
</dbReference>
<evidence type="ECO:0000256" key="7">
    <source>
        <dbReference type="ARBA" id="ARBA00022741"/>
    </source>
</evidence>